<reference evidence="3 4" key="1">
    <citation type="submission" date="2018-05" db="EMBL/GenBank/DDBJ databases">
        <title>The Hungate 1000. A catalogue of reference genomes from the rumen microbiome.</title>
        <authorList>
            <person name="Kelly W."/>
        </authorList>
    </citation>
    <scope>NUCLEOTIDE SEQUENCE [LARGE SCALE GENOMIC DNA]</scope>
    <source>
        <strain evidence="3 4">SAb67</strain>
    </source>
</reference>
<evidence type="ECO:0000313" key="3">
    <source>
        <dbReference type="EMBL" id="PWJ13538.1"/>
    </source>
</evidence>
<dbReference type="InterPro" id="IPR011990">
    <property type="entry name" value="TPR-like_helical_dom_sf"/>
</dbReference>
<comment type="caution">
    <text evidence="3">The sequence shown here is derived from an EMBL/GenBank/DDBJ whole genome shotgun (WGS) entry which is preliminary data.</text>
</comment>
<gene>
    <name evidence="3" type="ORF">IE37_01346</name>
</gene>
<dbReference type="Gene3D" id="1.25.40.10">
    <property type="entry name" value="Tetratricopeptide repeat domain"/>
    <property type="match status" value="1"/>
</dbReference>
<dbReference type="GO" id="GO:0008270">
    <property type="term" value="F:zinc ion binding"/>
    <property type="evidence" value="ECO:0007669"/>
    <property type="project" value="UniProtKB-KW"/>
</dbReference>
<evidence type="ECO:0000256" key="1">
    <source>
        <dbReference type="SAM" id="Phobius"/>
    </source>
</evidence>
<dbReference type="InterPro" id="IPR050952">
    <property type="entry name" value="TRIM-NHL_E3_ligases"/>
</dbReference>
<dbReference type="EMBL" id="QGDI01000004">
    <property type="protein sequence ID" value="PWJ13538.1"/>
    <property type="molecule type" value="Genomic_DNA"/>
</dbReference>
<feature type="transmembrane region" description="Helical" evidence="1">
    <location>
        <begin position="459"/>
        <end position="479"/>
    </location>
</feature>
<organism evidence="3 4">
    <name type="scientific">Ruminococcus flavefaciens</name>
    <dbReference type="NCBI Taxonomy" id="1265"/>
    <lineage>
        <taxon>Bacteria</taxon>
        <taxon>Bacillati</taxon>
        <taxon>Bacillota</taxon>
        <taxon>Clostridia</taxon>
        <taxon>Eubacteriales</taxon>
        <taxon>Oscillospiraceae</taxon>
        <taxon>Ruminococcus</taxon>
    </lineage>
</organism>
<dbReference type="SUPFAM" id="SSF48452">
    <property type="entry name" value="TPR-like"/>
    <property type="match status" value="1"/>
</dbReference>
<dbReference type="Gene3D" id="2.120.10.30">
    <property type="entry name" value="TolB, C-terminal domain"/>
    <property type="match status" value="1"/>
</dbReference>
<dbReference type="Proteomes" id="UP000245720">
    <property type="component" value="Unassembled WGS sequence"/>
</dbReference>
<dbReference type="RefSeq" id="WP_109726160.1">
    <property type="nucleotide sequence ID" value="NZ_QGDI01000004.1"/>
</dbReference>
<feature type="signal peptide" evidence="2">
    <location>
        <begin position="1"/>
        <end position="24"/>
    </location>
</feature>
<sequence>MKRYTGVFAAALAALTLLAPCSSAASGEPYESYNYDNWGDAIPSQAGYTADRAVSGFDLGVGAFSDPSDIFFDDEGVLYITDTGNNRIIAADSSLEKVIHIYDRFTMPDGSETTLNKPMGVFVSAENGFIYIADSDNSRVLISDKEGNVQSEITKPESEVYDQKRTFLPQRVIADKGGNVYVVLGNITTGAAMFAPDGSFSGFYGANRVEPTAKIIGNYIKSIFMSDEKKAHRTRTVPSGITSFDIDGDFIFTCTASGTQTTDTVKKLNAAGRNIFANMELTFGDYTPMYDTSRNKVLSPSIVDIDVSEDGCINCLDFTTGRVFQYDEDCNLLFITGTIAKQTGGFDHVAAVESRGSELYVLDSMKDTITVFRETSFGSIVHEAAALHNAGYYEEALGPWQEVLKRDGNYNRAYVGVASALLRQGDYKGAMKYAKLADAGDIYNKAFEGRRREFLKENFPVIAAVIVLAAGALIVRGRLKKRRRADTHKGEEEQQS</sequence>
<feature type="chain" id="PRO_5016407426" evidence="2">
    <location>
        <begin position="25"/>
        <end position="496"/>
    </location>
</feature>
<dbReference type="PANTHER" id="PTHR24104:SF25">
    <property type="entry name" value="PROTEIN LIN-41"/>
    <property type="match status" value="1"/>
</dbReference>
<dbReference type="PANTHER" id="PTHR24104">
    <property type="entry name" value="E3 UBIQUITIN-PROTEIN LIGASE NHLRC1-RELATED"/>
    <property type="match status" value="1"/>
</dbReference>
<evidence type="ECO:0000313" key="4">
    <source>
        <dbReference type="Proteomes" id="UP000245720"/>
    </source>
</evidence>
<dbReference type="OrthoDB" id="9799230at2"/>
<dbReference type="STRING" id="1265.SAMN02910280_1679"/>
<keyword evidence="2" id="KW-0732">Signal</keyword>
<keyword evidence="1" id="KW-0472">Membrane</keyword>
<protein>
    <submittedName>
        <fullName evidence="3">Uncharacterized protein</fullName>
    </submittedName>
</protein>
<dbReference type="SUPFAM" id="SSF101898">
    <property type="entry name" value="NHL repeat"/>
    <property type="match status" value="1"/>
</dbReference>
<keyword evidence="1" id="KW-0812">Transmembrane</keyword>
<name>A0A315Y286_RUMFL</name>
<dbReference type="InterPro" id="IPR011042">
    <property type="entry name" value="6-blade_b-propeller_TolB-like"/>
</dbReference>
<proteinExistence type="predicted"/>
<dbReference type="AlphaFoldDB" id="A0A315Y286"/>
<evidence type="ECO:0000256" key="2">
    <source>
        <dbReference type="SAM" id="SignalP"/>
    </source>
</evidence>
<accession>A0A315Y286</accession>
<keyword evidence="1" id="KW-1133">Transmembrane helix</keyword>